<evidence type="ECO:0000313" key="1">
    <source>
        <dbReference type="EMBL" id="MPV36380.1"/>
    </source>
</evidence>
<gene>
    <name evidence="1" type="ORF">GB881_04825</name>
</gene>
<name>A0A6N7EED3_9MICO</name>
<accession>A0A6N7EED3</accession>
<dbReference type="OrthoDB" id="9805237at2"/>
<protein>
    <submittedName>
        <fullName evidence="1">Uncharacterized protein</fullName>
    </submittedName>
</protein>
<reference evidence="1 2" key="1">
    <citation type="submission" date="2019-10" db="EMBL/GenBank/DDBJ databases">
        <title>Georgenia wutianyii sp. nov. and Georgenia yuyongxinii sp. nov. isolated from plateau pika (Ochotona curzoniae) in the Qinghai-Tibet plateau of China.</title>
        <authorList>
            <person name="Tian Z."/>
        </authorList>
    </citation>
    <scope>NUCLEOTIDE SEQUENCE [LARGE SCALE GENOMIC DNA]</scope>
    <source>
        <strain evidence="1 2">JCM 19765</strain>
    </source>
</reference>
<evidence type="ECO:0000313" key="2">
    <source>
        <dbReference type="Proteomes" id="UP000437709"/>
    </source>
</evidence>
<proteinExistence type="predicted"/>
<sequence>MDVTAGDVLLYRGHGFLSRAIRFLDGGEVNHAAIALSATDQAEAAAHGLDVSLIARAAEGAQAVIVMRAEDADTGAAVARARAYLDDGVPYAYQQILLLAGLCLTRRVPIDNALFRRALRRILEAAAELLNALVDRGTDLMICSEYVYRCYREAGLDLVPGVPGAAAVPGAAVPEAAAAPGAAPEAAALPGGAVPEATTAPGAVPEAAAVPAGPGDGVVLMEWLETRPLPESAPVAGATADPAAVAERAEYEVDELLARYFVAEEGSAVAPAGAVLEVEAVLPEVTDEEIAAAAAALGAAAARARQPGGAVMESAIDPVGALRSLFSTNANFVTPRDLHVSALLHEVDRVP</sequence>
<keyword evidence="2" id="KW-1185">Reference proteome</keyword>
<dbReference type="RefSeq" id="WP_152196133.1">
    <property type="nucleotide sequence ID" value="NZ_VUKD01000004.1"/>
</dbReference>
<comment type="caution">
    <text evidence="1">The sequence shown here is derived from an EMBL/GenBank/DDBJ whole genome shotgun (WGS) entry which is preliminary data.</text>
</comment>
<dbReference type="SUPFAM" id="SSF54001">
    <property type="entry name" value="Cysteine proteinases"/>
    <property type="match status" value="1"/>
</dbReference>
<dbReference type="EMBL" id="WHPC01000010">
    <property type="protein sequence ID" value="MPV36380.1"/>
    <property type="molecule type" value="Genomic_DNA"/>
</dbReference>
<dbReference type="AlphaFoldDB" id="A0A6N7EED3"/>
<dbReference type="InterPro" id="IPR038765">
    <property type="entry name" value="Papain-like_cys_pep_sf"/>
</dbReference>
<dbReference type="Gene3D" id="3.90.1720.10">
    <property type="entry name" value="endopeptidase domain like (from Nostoc punctiforme)"/>
    <property type="match status" value="1"/>
</dbReference>
<dbReference type="Proteomes" id="UP000437709">
    <property type="component" value="Unassembled WGS sequence"/>
</dbReference>
<organism evidence="1 2">
    <name type="scientific">Georgenia subflava</name>
    <dbReference type="NCBI Taxonomy" id="1622177"/>
    <lineage>
        <taxon>Bacteria</taxon>
        <taxon>Bacillati</taxon>
        <taxon>Actinomycetota</taxon>
        <taxon>Actinomycetes</taxon>
        <taxon>Micrococcales</taxon>
        <taxon>Bogoriellaceae</taxon>
        <taxon>Georgenia</taxon>
    </lineage>
</organism>